<dbReference type="AlphaFoldDB" id="A0A3Q0S2F8"/>
<evidence type="ECO:0000256" key="5">
    <source>
        <dbReference type="ARBA" id="ARBA00022949"/>
    </source>
</evidence>
<protein>
    <submittedName>
        <fullName evidence="7">Plakophilin 1</fullName>
    </submittedName>
</protein>
<dbReference type="PANTHER" id="PTHR10372">
    <property type="entry name" value="PLAKOPHILLIN-RELATED"/>
    <property type="match status" value="1"/>
</dbReference>
<keyword evidence="5" id="KW-0965">Cell junction</keyword>
<reference evidence="7" key="1">
    <citation type="submission" date="2025-08" db="UniProtKB">
        <authorList>
            <consortium name="Ensembl"/>
        </authorList>
    </citation>
    <scope>IDENTIFICATION</scope>
</reference>
<evidence type="ECO:0000256" key="1">
    <source>
        <dbReference type="ARBA" id="ARBA00004282"/>
    </source>
</evidence>
<dbReference type="Proteomes" id="UP000261340">
    <property type="component" value="Unplaced"/>
</dbReference>
<comment type="similarity">
    <text evidence="2">Belongs to the beta-catenin family.</text>
</comment>
<keyword evidence="4" id="KW-0130">Cell adhesion</keyword>
<dbReference type="PROSITE" id="PS50176">
    <property type="entry name" value="ARM_REPEAT"/>
    <property type="match status" value="1"/>
</dbReference>
<dbReference type="InterPro" id="IPR000225">
    <property type="entry name" value="Armadillo"/>
</dbReference>
<proteinExistence type="inferred from homology"/>
<sequence>MAPDPLRSATTVGVVEDTSLALPSDSKLRSGQQRVLDQVHSIKRSKSKYGKSVRASSPTSMEITLYKNNTAKHAYVVTFLDGGTSMQKSRTLSTKASRGRYTSTSGVWEQQMNASTWPKSPNGLKSSQSDPALAPPFSNCFQISYPFFHSWVHFSRTNATENMPDLTLKEAVEFLSHPDENYQQWGATFIQHTCYSDESAKTEVSQLKGIPPLVTLLRSPSPSVSQAAAGALRNLVFKNNNNKLEVQDCGGIAKALQLLKESDSTETQKQVTGLLWNLSSASQLRGELTQTALPALTENVVAPFTGWSDNGVSSCIDPYVFHCATGCLRNLSCGEMKQREAMRNCPHLIDSLMSYMQSCVAEENPDDKSLENCACILHNLSYKLEQESRGSFDLYYTNRNAQLEDRKSPTVGCFSPKSSKFSFDTSRVLDASPPSGVKWLSHPKAIETYLSLLDSSKTDGTLEACCGALQNLTANKGQVSTKKLIIRIMMFIYSEVSKKVITNGLVASLSSKAASVLLCSLWNDKNLQSAVKKVN</sequence>
<dbReference type="InterPro" id="IPR028435">
    <property type="entry name" value="Plakophilin/d_Catenin"/>
</dbReference>
<dbReference type="OMA" id="EENYQQC"/>
<reference evidence="7" key="2">
    <citation type="submission" date="2025-09" db="UniProtKB">
        <authorList>
            <consortium name="Ensembl"/>
        </authorList>
    </citation>
    <scope>IDENTIFICATION</scope>
</reference>
<organism evidence="7 8">
    <name type="scientific">Amphilophus citrinellus</name>
    <name type="common">Midas cichlid</name>
    <name type="synonym">Cichlasoma citrinellum</name>
    <dbReference type="NCBI Taxonomy" id="61819"/>
    <lineage>
        <taxon>Eukaryota</taxon>
        <taxon>Metazoa</taxon>
        <taxon>Chordata</taxon>
        <taxon>Craniata</taxon>
        <taxon>Vertebrata</taxon>
        <taxon>Euteleostomi</taxon>
        <taxon>Actinopterygii</taxon>
        <taxon>Neopterygii</taxon>
        <taxon>Teleostei</taxon>
        <taxon>Neoteleostei</taxon>
        <taxon>Acanthomorphata</taxon>
        <taxon>Ovalentaria</taxon>
        <taxon>Cichlomorphae</taxon>
        <taxon>Cichliformes</taxon>
        <taxon>Cichlidae</taxon>
        <taxon>New World cichlids</taxon>
        <taxon>Cichlasomatinae</taxon>
        <taxon>Heroini</taxon>
        <taxon>Amphilophus</taxon>
    </lineage>
</organism>
<dbReference type="GO" id="GO:0005886">
    <property type="term" value="C:plasma membrane"/>
    <property type="evidence" value="ECO:0007669"/>
    <property type="project" value="TreeGrafter"/>
</dbReference>
<dbReference type="SUPFAM" id="SSF48371">
    <property type="entry name" value="ARM repeat"/>
    <property type="match status" value="1"/>
</dbReference>
<dbReference type="GO" id="GO:0005912">
    <property type="term" value="C:adherens junction"/>
    <property type="evidence" value="ECO:0007669"/>
    <property type="project" value="TreeGrafter"/>
</dbReference>
<dbReference type="STRING" id="61819.ENSACIP00000019054"/>
<dbReference type="GO" id="GO:0005634">
    <property type="term" value="C:nucleus"/>
    <property type="evidence" value="ECO:0007669"/>
    <property type="project" value="TreeGrafter"/>
</dbReference>
<evidence type="ECO:0000313" key="8">
    <source>
        <dbReference type="Proteomes" id="UP000261340"/>
    </source>
</evidence>
<evidence type="ECO:0000256" key="3">
    <source>
        <dbReference type="ARBA" id="ARBA00022737"/>
    </source>
</evidence>
<dbReference type="InterPro" id="IPR016024">
    <property type="entry name" value="ARM-type_fold"/>
</dbReference>
<keyword evidence="8" id="KW-1185">Reference proteome</keyword>
<dbReference type="PANTHER" id="PTHR10372:SF3">
    <property type="entry name" value="PLAKOPHILIN-1"/>
    <property type="match status" value="1"/>
</dbReference>
<dbReference type="GO" id="GO:0005737">
    <property type="term" value="C:cytoplasm"/>
    <property type="evidence" value="ECO:0007669"/>
    <property type="project" value="TreeGrafter"/>
</dbReference>
<dbReference type="Pfam" id="PF00514">
    <property type="entry name" value="Arm"/>
    <property type="match status" value="2"/>
</dbReference>
<evidence type="ECO:0000256" key="4">
    <source>
        <dbReference type="ARBA" id="ARBA00022889"/>
    </source>
</evidence>
<accession>A0A3Q0S2F8</accession>
<comment type="subcellular location">
    <subcellularLocation>
        <location evidence="1">Cell junction</location>
    </subcellularLocation>
</comment>
<dbReference type="GO" id="GO:0098609">
    <property type="term" value="P:cell-cell adhesion"/>
    <property type="evidence" value="ECO:0007669"/>
    <property type="project" value="InterPro"/>
</dbReference>
<dbReference type="GeneTree" id="ENSGT00940000156735"/>
<keyword evidence="3" id="KW-0677">Repeat</keyword>
<name>A0A3Q0S2F8_AMPCI</name>
<dbReference type="Ensembl" id="ENSACIT00000019567.1">
    <property type="protein sequence ID" value="ENSACIP00000019054.1"/>
    <property type="gene ID" value="ENSACIG00000014836.1"/>
</dbReference>
<evidence type="ECO:0000256" key="6">
    <source>
        <dbReference type="PROSITE-ProRule" id="PRU00259"/>
    </source>
</evidence>
<dbReference type="SMART" id="SM00185">
    <property type="entry name" value="ARM"/>
    <property type="match status" value="5"/>
</dbReference>
<evidence type="ECO:0000256" key="2">
    <source>
        <dbReference type="ARBA" id="ARBA00005462"/>
    </source>
</evidence>
<dbReference type="Gene3D" id="1.25.10.10">
    <property type="entry name" value="Leucine-rich Repeat Variant"/>
    <property type="match status" value="1"/>
</dbReference>
<feature type="repeat" description="ARM" evidence="6">
    <location>
        <begin position="208"/>
        <end position="250"/>
    </location>
</feature>
<dbReference type="InterPro" id="IPR011989">
    <property type="entry name" value="ARM-like"/>
</dbReference>
<evidence type="ECO:0000313" key="7">
    <source>
        <dbReference type="Ensembl" id="ENSACIP00000019054.1"/>
    </source>
</evidence>